<reference evidence="1 2" key="1">
    <citation type="submission" date="2024-06" db="EMBL/GenBank/DDBJ databases">
        <title>Flavobacterium spp. isolated from glacier.</title>
        <authorList>
            <person name="Han D."/>
        </authorList>
    </citation>
    <scope>NUCLEOTIDE SEQUENCE [LARGE SCALE GENOMIC DNA]</scope>
    <source>
        <strain evidence="1 2">LS2P90</strain>
    </source>
</reference>
<organism evidence="1 2">
    <name type="scientific">Flavobacterium xylosi</name>
    <dbReference type="NCBI Taxonomy" id="3230415"/>
    <lineage>
        <taxon>Bacteria</taxon>
        <taxon>Pseudomonadati</taxon>
        <taxon>Bacteroidota</taxon>
        <taxon>Flavobacteriia</taxon>
        <taxon>Flavobacteriales</taxon>
        <taxon>Flavobacteriaceae</taxon>
        <taxon>Flavobacterium</taxon>
    </lineage>
</organism>
<protein>
    <recommendedName>
        <fullName evidence="3">NERD domain-containing protein</fullName>
    </recommendedName>
</protein>
<comment type="caution">
    <text evidence="1">The sequence shown here is derived from an EMBL/GenBank/DDBJ whole genome shotgun (WGS) entry which is preliminary data.</text>
</comment>
<name>A0ABW6HV31_9FLAO</name>
<proteinExistence type="predicted"/>
<evidence type="ECO:0008006" key="3">
    <source>
        <dbReference type="Google" id="ProtNLM"/>
    </source>
</evidence>
<gene>
    <name evidence="1" type="ORF">ACFX5E_07220</name>
</gene>
<dbReference type="EMBL" id="JBHZPZ010000007">
    <property type="protein sequence ID" value="MFE3867865.1"/>
    <property type="molecule type" value="Genomic_DNA"/>
</dbReference>
<evidence type="ECO:0000313" key="1">
    <source>
        <dbReference type="EMBL" id="MFE3867865.1"/>
    </source>
</evidence>
<dbReference type="RefSeq" id="WP_379854529.1">
    <property type="nucleotide sequence ID" value="NZ_JBHZPZ010000007.1"/>
</dbReference>
<evidence type="ECO:0000313" key="2">
    <source>
        <dbReference type="Proteomes" id="UP001600109"/>
    </source>
</evidence>
<sequence length="602" mass="70131">MNLDYYQRPFYLISQPIVSEVIKQPHSKRKSFWGLIPEKECSYLQSKELIETYYSSISKEIEKIVSSKSRMYWLHLSRRISPSTSGRDKSPITIGVTRKIIDGAIEKYAKDEFCEHIGITGEIEISEVFDGLLLSDDFKYERELLKSLPRQIVLTKFNQTNMLEYYTLEKLAYEVWKCGATLRAIGKGATLKINHSDKEYFTEIRTPELAFLIDNYDDRDFSFITTRKGVVLENKDDLDSGKLLVPIYNISNIKMDLFNPIFKQFDIPLSFGEDMMTNFLPILYPLRGFYNNNKPLFSSFFKKYNIEVVSILTVITAVAYRIFHKLFLEKDVAMVKPLFLRGYQGPILESDILKELDYFKNFAFLNLELDEVEKKKVNIKEGFEFLKLQNRDTIDLLFVAPVKLFIPVSKDKFIIDYSKISSILDDLMFQVGIKDENFKGDLFEYVTNKTKSILPTNQCHSNNNSSKQIDYAVAVNKILVICECKLKENSIGYYKGNMQSINQRRENVIDLSIDESNQKVIWLSKNPKGRNYDISEFDYILPIGLSAFKEFIPSTSKKYWITESIPRVLTIEEFNEIIDNQIISKNNYNLIKIKNSVKKNDQ</sequence>
<accession>A0ABW6HV31</accession>
<keyword evidence="2" id="KW-1185">Reference proteome</keyword>
<dbReference type="Proteomes" id="UP001600109">
    <property type="component" value="Unassembled WGS sequence"/>
</dbReference>